<feature type="transmembrane region" description="Helical" evidence="1">
    <location>
        <begin position="73"/>
        <end position="95"/>
    </location>
</feature>
<protein>
    <recommendedName>
        <fullName evidence="2">Kazal-like domain-containing protein</fullName>
    </recommendedName>
</protein>
<gene>
    <name evidence="3" type="ORF">HHI36_023697</name>
</gene>
<evidence type="ECO:0000313" key="3">
    <source>
        <dbReference type="EMBL" id="KAL3290355.1"/>
    </source>
</evidence>
<dbReference type="InterPro" id="IPR002350">
    <property type="entry name" value="Kazal_dom"/>
</dbReference>
<keyword evidence="1" id="KW-0812">Transmembrane</keyword>
<dbReference type="Gene3D" id="3.30.60.30">
    <property type="match status" value="2"/>
</dbReference>
<keyword evidence="4" id="KW-1185">Reference proteome</keyword>
<dbReference type="SUPFAM" id="SSF100895">
    <property type="entry name" value="Kazal-type serine protease inhibitors"/>
    <property type="match status" value="3"/>
</dbReference>
<feature type="domain" description="Kazal-like" evidence="2">
    <location>
        <begin position="134"/>
        <end position="187"/>
    </location>
</feature>
<comment type="caution">
    <text evidence="3">The sequence shown here is derived from an EMBL/GenBank/DDBJ whole genome shotgun (WGS) entry which is preliminary data.</text>
</comment>
<organism evidence="3 4">
    <name type="scientific">Cryptolaemus montrouzieri</name>
    <dbReference type="NCBI Taxonomy" id="559131"/>
    <lineage>
        <taxon>Eukaryota</taxon>
        <taxon>Metazoa</taxon>
        <taxon>Ecdysozoa</taxon>
        <taxon>Arthropoda</taxon>
        <taxon>Hexapoda</taxon>
        <taxon>Insecta</taxon>
        <taxon>Pterygota</taxon>
        <taxon>Neoptera</taxon>
        <taxon>Endopterygota</taxon>
        <taxon>Coleoptera</taxon>
        <taxon>Polyphaga</taxon>
        <taxon>Cucujiformia</taxon>
        <taxon>Coccinelloidea</taxon>
        <taxon>Coccinellidae</taxon>
        <taxon>Scymninae</taxon>
        <taxon>Scymnini</taxon>
        <taxon>Cryptolaemus</taxon>
    </lineage>
</organism>
<reference evidence="3 4" key="1">
    <citation type="journal article" date="2021" name="BMC Biol.">
        <title>Horizontally acquired antibacterial genes associated with adaptive radiation of ladybird beetles.</title>
        <authorList>
            <person name="Li H.S."/>
            <person name="Tang X.F."/>
            <person name="Huang Y.H."/>
            <person name="Xu Z.Y."/>
            <person name="Chen M.L."/>
            <person name="Du X.Y."/>
            <person name="Qiu B.Y."/>
            <person name="Chen P.T."/>
            <person name="Zhang W."/>
            <person name="Slipinski A."/>
            <person name="Escalona H.E."/>
            <person name="Waterhouse R.M."/>
            <person name="Zwick A."/>
            <person name="Pang H."/>
        </authorList>
    </citation>
    <scope>NUCLEOTIDE SEQUENCE [LARGE SCALE GENOMIC DNA]</scope>
    <source>
        <strain evidence="3">SYSU2018</strain>
    </source>
</reference>
<dbReference type="EMBL" id="JABFTP020000186">
    <property type="protein sequence ID" value="KAL3290355.1"/>
    <property type="molecule type" value="Genomic_DNA"/>
</dbReference>
<dbReference type="PROSITE" id="PS51465">
    <property type="entry name" value="KAZAL_2"/>
    <property type="match status" value="2"/>
</dbReference>
<evidence type="ECO:0000256" key="1">
    <source>
        <dbReference type="SAM" id="Phobius"/>
    </source>
</evidence>
<accession>A0ABD2PHC6</accession>
<dbReference type="Pfam" id="PF07648">
    <property type="entry name" value="Kazal_2"/>
    <property type="match status" value="3"/>
</dbReference>
<name>A0ABD2PHC6_9CUCU</name>
<proteinExistence type="predicted"/>
<keyword evidence="1" id="KW-1133">Transmembrane helix</keyword>
<sequence length="244" mass="27907">MPFFEPSVEYELQRAVQNDVKLVAYTHTDFTAGYDNQGCQSVENSPNCEESVASGLVNVWEELKFGKMRGFQFRFAFSMISFIVLLVVLCSVEVFGECDCPNNVSDPLCASNFKMYRNRCEFNCDKVWNTTIREKPRFFCESCSAPLSVKPVCGSNGKTYPNEYSAKCDIILYPELNLTYKNGKCQNECKCSKKSDGEAVCSSLGKAFANECLFRCAKNVWYKELKLRRKDYGYCLMVEEQKFN</sequence>
<dbReference type="SMART" id="SM00280">
    <property type="entry name" value="KAZAL"/>
    <property type="match status" value="2"/>
</dbReference>
<keyword evidence="1" id="KW-0472">Membrane</keyword>
<dbReference type="AlphaFoldDB" id="A0ABD2PHC6"/>
<dbReference type="InterPro" id="IPR036058">
    <property type="entry name" value="Kazal_dom_sf"/>
</dbReference>
<feature type="domain" description="Kazal-like" evidence="2">
    <location>
        <begin position="84"/>
        <end position="130"/>
    </location>
</feature>
<evidence type="ECO:0000259" key="2">
    <source>
        <dbReference type="PROSITE" id="PS51465"/>
    </source>
</evidence>
<dbReference type="Proteomes" id="UP001516400">
    <property type="component" value="Unassembled WGS sequence"/>
</dbReference>
<evidence type="ECO:0000313" key="4">
    <source>
        <dbReference type="Proteomes" id="UP001516400"/>
    </source>
</evidence>